<evidence type="ECO:0000256" key="2">
    <source>
        <dbReference type="SAM" id="SignalP"/>
    </source>
</evidence>
<evidence type="ECO:0000259" key="3">
    <source>
        <dbReference type="Pfam" id="PF00561"/>
    </source>
</evidence>
<dbReference type="OrthoDB" id="9796770at2"/>
<accession>A0A561P3V2</accession>
<dbReference type="InterPro" id="IPR000639">
    <property type="entry name" value="Epox_hydrolase-like"/>
</dbReference>
<dbReference type="EMBL" id="VIWO01000013">
    <property type="protein sequence ID" value="TWF32777.1"/>
    <property type="molecule type" value="Genomic_DNA"/>
</dbReference>
<keyword evidence="5" id="KW-1185">Reference proteome</keyword>
<proteinExistence type="predicted"/>
<reference evidence="4 5" key="1">
    <citation type="submission" date="2019-06" db="EMBL/GenBank/DDBJ databases">
        <title>Sorghum-associated microbial communities from plants grown in Nebraska, USA.</title>
        <authorList>
            <person name="Schachtman D."/>
        </authorList>
    </citation>
    <scope>NUCLEOTIDE SEQUENCE [LARGE SCALE GENOMIC DNA]</scope>
    <source>
        <strain evidence="4 5">1209</strain>
    </source>
</reference>
<dbReference type="GO" id="GO:0016020">
    <property type="term" value="C:membrane"/>
    <property type="evidence" value="ECO:0007669"/>
    <property type="project" value="TreeGrafter"/>
</dbReference>
<sequence length="305" mass="34155">MKIPALLTMLLAFIVTGHAQQLDSLKYPNGYLYFHTYGAGAPVIVLSGGPGNSCLQQEEVAIELSKKYRAILPEQRGTGLSIPVPFDSTTITLQSAVEDLDRLLQHLHLKQAVFYGHSWGAMLAMSFAAKYPDKVRALVLVNPGYYKFSPDLLTTHVNNLRSHLGTADLVLWDSLGKKIEAGKGTAADSVLYNRTIRLGYIYNKSLIDSFMAKIYAAKPNGTMQQLMISDLNRVHYDLSKNLFHYKGPVHIIAGAQDALAFYTYELKVIRPAIQLYWIQQSGHFPMFEQRTAFNKQLWAVMAAWP</sequence>
<protein>
    <submittedName>
        <fullName evidence="4">Pimeloyl-ACP methyl ester carboxylesterase</fullName>
    </submittedName>
</protein>
<feature type="chain" id="PRO_5022030384" evidence="2">
    <location>
        <begin position="20"/>
        <end position="305"/>
    </location>
</feature>
<dbReference type="InterPro" id="IPR029058">
    <property type="entry name" value="AB_hydrolase_fold"/>
</dbReference>
<dbReference type="Gene3D" id="3.40.50.1820">
    <property type="entry name" value="alpha/beta hydrolase"/>
    <property type="match status" value="1"/>
</dbReference>
<comment type="caution">
    <text evidence="4">The sequence shown here is derived from an EMBL/GenBank/DDBJ whole genome shotgun (WGS) entry which is preliminary data.</text>
</comment>
<dbReference type="PRINTS" id="PR00412">
    <property type="entry name" value="EPOXHYDRLASE"/>
</dbReference>
<evidence type="ECO:0000313" key="5">
    <source>
        <dbReference type="Proteomes" id="UP000320811"/>
    </source>
</evidence>
<keyword evidence="2" id="KW-0732">Signal</keyword>
<gene>
    <name evidence="4" type="ORF">FHW36_11330</name>
</gene>
<dbReference type="PANTHER" id="PTHR43798:SF31">
    <property type="entry name" value="AB HYDROLASE SUPERFAMILY PROTEIN YCLE"/>
    <property type="match status" value="1"/>
</dbReference>
<dbReference type="GO" id="GO:0016787">
    <property type="term" value="F:hydrolase activity"/>
    <property type="evidence" value="ECO:0007669"/>
    <property type="project" value="UniProtKB-KW"/>
</dbReference>
<dbReference type="RefSeq" id="WP_145674528.1">
    <property type="nucleotide sequence ID" value="NZ_VIWO01000013.1"/>
</dbReference>
<dbReference type="SUPFAM" id="SSF53474">
    <property type="entry name" value="alpha/beta-Hydrolases"/>
    <property type="match status" value="1"/>
</dbReference>
<keyword evidence="1" id="KW-0378">Hydrolase</keyword>
<evidence type="ECO:0000313" key="4">
    <source>
        <dbReference type="EMBL" id="TWF32777.1"/>
    </source>
</evidence>
<evidence type="ECO:0000256" key="1">
    <source>
        <dbReference type="ARBA" id="ARBA00022801"/>
    </source>
</evidence>
<feature type="signal peptide" evidence="2">
    <location>
        <begin position="1"/>
        <end position="19"/>
    </location>
</feature>
<dbReference type="PRINTS" id="PR00111">
    <property type="entry name" value="ABHYDROLASE"/>
</dbReference>
<dbReference type="PANTHER" id="PTHR43798">
    <property type="entry name" value="MONOACYLGLYCEROL LIPASE"/>
    <property type="match status" value="1"/>
</dbReference>
<dbReference type="Proteomes" id="UP000320811">
    <property type="component" value="Unassembled WGS sequence"/>
</dbReference>
<feature type="domain" description="AB hydrolase-1" evidence="3">
    <location>
        <begin position="42"/>
        <end position="288"/>
    </location>
</feature>
<dbReference type="Pfam" id="PF00561">
    <property type="entry name" value="Abhydrolase_1"/>
    <property type="match status" value="1"/>
</dbReference>
<dbReference type="InterPro" id="IPR000073">
    <property type="entry name" value="AB_hydrolase_1"/>
</dbReference>
<dbReference type="AlphaFoldDB" id="A0A561P3V2"/>
<organism evidence="4 5">
    <name type="scientific">Chitinophaga polysaccharea</name>
    <dbReference type="NCBI Taxonomy" id="1293035"/>
    <lineage>
        <taxon>Bacteria</taxon>
        <taxon>Pseudomonadati</taxon>
        <taxon>Bacteroidota</taxon>
        <taxon>Chitinophagia</taxon>
        <taxon>Chitinophagales</taxon>
        <taxon>Chitinophagaceae</taxon>
        <taxon>Chitinophaga</taxon>
    </lineage>
</organism>
<name>A0A561P3V2_9BACT</name>
<dbReference type="InterPro" id="IPR050266">
    <property type="entry name" value="AB_hydrolase_sf"/>
</dbReference>